<keyword evidence="4" id="KW-0812">Transmembrane</keyword>
<sequence>MPIYEVKIMVLIFFYSCGEWANNIFLSTFVHQDSEEYFKNMKKKRNRFYLALTFFILALTVPVFYSEPQGGTRFSSEARGSYILGSGFATAEDLPPDLPAIDLPEKPSLPAEALAKAGMPGRTEGTGTSFEVKDSDYLNIKLTSTDEIKIMLESVPRMISLNIEAMTIASTTLTIAGLESNKIYYKYEDSYKNGVEIFSDENGVYNWTQDLSQPHHVWFQEEKSTIFLPADCSTYGTWNSDNLTCTLTQDLNQSVEIIANSITLDCNGHSITGTDTGYGIYINDKLGVYTKNCIISGFSYGINSLSTTNTTLDNNQVSAGRYNYGITFIYSNNGVISNTKINSGRIGIYLWNSHHNNLSNNNVSLGNGEGITFKDSPNNTLIGNTLTGNGYSNLYLISSPYNVLRGNTFSGSNTNFYISGSELSHFTQDIDTSNTTDEKPIYYLVNESNKTVDSSSNAGFVGVVNSINITVKDLTLAKNGYGVLFVNTKNSRIENISTSNVYYGIYLFDSSENTLLNNNAGSNSGWWVYESFDIFIKNSPNNILRNNKLIPFSENFYISGIDPSHFIQDIDTSNKIVYGANEYPIYYLVNQRDKVIPPNAGFVALVNSENITVKNLSLKKNNSHGVLLVNTKNSRIEHVSAPFNQYGIYLLDSSNNTILNNYLDRSTISCIYLSNSSDNVITGNEVESSHYFFIELDGSHNNLITNNKIKKGAWGISYGNWGAFGNYGIHLTNSNGNTISNNELGVFFLNYSAIYLDYSDNNIISNNILTVSWTSTWGANISIIFSSYNTISMNTINSALNGGIYLMDSTYNTVAENTIINNPNSFGIFLGYDSKFNKISKNESSSNNSGIHVAGASDNEIVDNNLSNNSVSGITFTDLVWNGRYLLSENNKILNNNINFNKQYGIIISGVSYYYDNKFYHNNFIDNASQPWISYGARNVFDNGYPSGGNYWSDYTGIDINRGSTQDQPGSDGIGDTPYIFTRGQDRYPFMEENGWKTSPPEDQVPVCNIELQQNGNVIDKISINEFFDIYAGDSTDDTGIKEVRFTSDDSQDGNSPVPDSSSWTKWYDWVTSSDDWNKDTKIKRWSFTTIGDKEVWVEVKDTLGQTSQCSANISIIPWSFAIITDLHIGWGIPDYDSEGYYDSGLGQEYFVTERLRKAVQKINENYKNPEYNIKFVVVLGDIADTGEYSEFLKAREILNELEIPYVPIIGNHDIWPYTQKINVDPDGGLGGHIRSLSVKSKAEGEEALGDEYFEEVFWKGNSENVQKIRNLFSSFERQEDLEGYNGADYFHNYYFSYVNINFVSLDFASRWENELLGFSPVNSDLNIETMNWFIEKLKNTTEKTIVFTHYPFSDHLPDIGFISSDLENIIGVIDNYSGNILNFAGHMHLNFVREPEDKSYAIVTTEAAIQSETEYLGVPFASFGKFIRIVQIEENAINYNKFIDMPANAIRPYFTVNPEEVAVGQKITIKGYTKNLNPEEILAYNWDFGSNYSSECITPDGEFPKCTVTYSKPGSYNISLKVTPKNDPTYSEEISWTLNVKEERINPFKIFLPLPGFIPLLNGEEGYSLALEENAQNTTEWVVVTKVTSPAKLVGAFNTHFENATSDIDLSNLIVDTDITKRKSVLYMDEWPELIENSKILFIPSTGAGSIYICPNAASLEEVNPLCSDIMVLGTEEEKDGIIVTTTVYNGQEYYMVFGVTGTGGGEFGDSERYIKDLNDYIRSLPDTAFINNPLQRKEALQNKLEEVFVKIENQEYQDALNKLQKDIWAKFDGDLATTAKDWIISTEAILELSTKMNELIVHLRDFL</sequence>
<dbReference type="Gene3D" id="2.60.40.10">
    <property type="entry name" value="Immunoglobulins"/>
    <property type="match status" value="1"/>
</dbReference>
<dbReference type="GO" id="GO:0016787">
    <property type="term" value="F:hydrolase activity"/>
    <property type="evidence" value="ECO:0007669"/>
    <property type="project" value="InterPro"/>
</dbReference>
<dbReference type="PANTHER" id="PTHR22990:SF15">
    <property type="entry name" value="F-BOX ONLY PROTEIN 10"/>
    <property type="match status" value="1"/>
</dbReference>
<dbReference type="SUPFAM" id="SSF51126">
    <property type="entry name" value="Pectin lyase-like"/>
    <property type="match status" value="4"/>
</dbReference>
<comment type="caution">
    <text evidence="6">The sequence shown here is derived from an EMBL/GenBank/DDBJ whole genome shotgun (WGS) entry which is preliminary data.</text>
</comment>
<dbReference type="NCBIfam" id="TIGR03804">
    <property type="entry name" value="para_beta_helix"/>
    <property type="match status" value="6"/>
</dbReference>
<dbReference type="CDD" id="cd00838">
    <property type="entry name" value="MPP_superfamily"/>
    <property type="match status" value="1"/>
</dbReference>
<evidence type="ECO:0000256" key="4">
    <source>
        <dbReference type="SAM" id="Phobius"/>
    </source>
</evidence>
<evidence type="ECO:0000259" key="5">
    <source>
        <dbReference type="PROSITE" id="PS50093"/>
    </source>
</evidence>
<dbReference type="PANTHER" id="PTHR22990">
    <property type="entry name" value="F-BOX ONLY PROTEIN"/>
    <property type="match status" value="1"/>
</dbReference>
<dbReference type="SUPFAM" id="SSF56300">
    <property type="entry name" value="Metallo-dependent phosphatases"/>
    <property type="match status" value="1"/>
</dbReference>
<comment type="pathway">
    <text evidence="1">Protein modification; protein ubiquitination.</text>
</comment>
<dbReference type="Pfam" id="PF05048">
    <property type="entry name" value="NosD"/>
    <property type="match status" value="4"/>
</dbReference>
<dbReference type="InterPro" id="IPR007742">
    <property type="entry name" value="NosD_dom"/>
</dbReference>
<evidence type="ECO:0000256" key="1">
    <source>
        <dbReference type="ARBA" id="ARBA00004906"/>
    </source>
</evidence>
<evidence type="ECO:0000256" key="3">
    <source>
        <dbReference type="ARBA" id="ARBA00022786"/>
    </source>
</evidence>
<evidence type="ECO:0000256" key="2">
    <source>
        <dbReference type="ARBA" id="ARBA00022737"/>
    </source>
</evidence>
<keyword evidence="4" id="KW-1133">Transmembrane helix</keyword>
<keyword evidence="3" id="KW-0833">Ubl conjugation pathway</keyword>
<protein>
    <recommendedName>
        <fullName evidence="5">PKD domain-containing protein</fullName>
    </recommendedName>
</protein>
<dbReference type="Pfam" id="PF00149">
    <property type="entry name" value="Metallophos"/>
    <property type="match status" value="1"/>
</dbReference>
<dbReference type="SMART" id="SM00710">
    <property type="entry name" value="PbH1"/>
    <property type="match status" value="21"/>
</dbReference>
<name>A0A2M7AY71_9BACT</name>
<dbReference type="InterPro" id="IPR012334">
    <property type="entry name" value="Pectin_lyas_fold"/>
</dbReference>
<dbReference type="InterPro" id="IPR004843">
    <property type="entry name" value="Calcineurin-like_PHP"/>
</dbReference>
<dbReference type="SUPFAM" id="SSF49299">
    <property type="entry name" value="PKD domain"/>
    <property type="match status" value="1"/>
</dbReference>
<dbReference type="InterPro" id="IPR035986">
    <property type="entry name" value="PKD_dom_sf"/>
</dbReference>
<dbReference type="Proteomes" id="UP000228775">
    <property type="component" value="Unassembled WGS sequence"/>
</dbReference>
<organism evidence="6 7">
    <name type="scientific">Candidatus Portnoybacteria bacterium CG06_land_8_20_14_3_00_39_12</name>
    <dbReference type="NCBI Taxonomy" id="1974809"/>
    <lineage>
        <taxon>Bacteria</taxon>
        <taxon>Candidatus Portnoyibacteriota</taxon>
    </lineage>
</organism>
<dbReference type="EMBL" id="PEVY01000009">
    <property type="protein sequence ID" value="PIU75493.1"/>
    <property type="molecule type" value="Genomic_DNA"/>
</dbReference>
<evidence type="ECO:0000313" key="7">
    <source>
        <dbReference type="Proteomes" id="UP000228775"/>
    </source>
</evidence>
<keyword evidence="2" id="KW-0677">Repeat</keyword>
<feature type="domain" description="PKD" evidence="5">
    <location>
        <begin position="1478"/>
        <end position="1524"/>
    </location>
</feature>
<evidence type="ECO:0000313" key="6">
    <source>
        <dbReference type="EMBL" id="PIU75493.1"/>
    </source>
</evidence>
<dbReference type="InterPro" id="IPR022441">
    <property type="entry name" value="Para_beta_helix_rpt-2"/>
</dbReference>
<dbReference type="InterPro" id="IPR013783">
    <property type="entry name" value="Ig-like_fold"/>
</dbReference>
<dbReference type="Gene3D" id="3.60.21.10">
    <property type="match status" value="1"/>
</dbReference>
<feature type="transmembrane region" description="Helical" evidence="4">
    <location>
        <begin position="47"/>
        <end position="65"/>
    </location>
</feature>
<dbReference type="InterPro" id="IPR006626">
    <property type="entry name" value="PbH1"/>
</dbReference>
<dbReference type="InterPro" id="IPR011050">
    <property type="entry name" value="Pectin_lyase_fold/virulence"/>
</dbReference>
<accession>A0A2M7AY71</accession>
<reference evidence="7" key="1">
    <citation type="submission" date="2017-09" db="EMBL/GenBank/DDBJ databases">
        <title>Depth-based differentiation of microbial function through sediment-hosted aquifers and enrichment of novel symbionts in the deep terrestrial subsurface.</title>
        <authorList>
            <person name="Probst A.J."/>
            <person name="Ladd B."/>
            <person name="Jarett J.K."/>
            <person name="Geller-Mcgrath D.E."/>
            <person name="Sieber C.M.K."/>
            <person name="Emerson J.B."/>
            <person name="Anantharaman K."/>
            <person name="Thomas B.C."/>
            <person name="Malmstrom R."/>
            <person name="Stieglmeier M."/>
            <person name="Klingl A."/>
            <person name="Woyke T."/>
            <person name="Ryan C.M."/>
            <person name="Banfield J.F."/>
        </authorList>
    </citation>
    <scope>NUCLEOTIDE SEQUENCE [LARGE SCALE GENOMIC DNA]</scope>
</reference>
<keyword evidence="4" id="KW-0472">Membrane</keyword>
<gene>
    <name evidence="6" type="ORF">COS76_00475</name>
</gene>
<proteinExistence type="predicted"/>
<dbReference type="InterPro" id="IPR051550">
    <property type="entry name" value="SCF-Subunits/Alg-Epimerases"/>
</dbReference>
<dbReference type="InterPro" id="IPR029052">
    <property type="entry name" value="Metallo-depent_PP-like"/>
</dbReference>
<dbReference type="Gene3D" id="2.160.20.10">
    <property type="entry name" value="Single-stranded right-handed beta-helix, Pectin lyase-like"/>
    <property type="match status" value="4"/>
</dbReference>
<dbReference type="InterPro" id="IPR000601">
    <property type="entry name" value="PKD_dom"/>
</dbReference>
<dbReference type="PROSITE" id="PS50093">
    <property type="entry name" value="PKD"/>
    <property type="match status" value="1"/>
</dbReference>